<dbReference type="SUPFAM" id="SSF48371">
    <property type="entry name" value="ARM repeat"/>
    <property type="match status" value="1"/>
</dbReference>
<dbReference type="InterPro" id="IPR016024">
    <property type="entry name" value="ARM-type_fold"/>
</dbReference>
<dbReference type="InterPro" id="IPR025283">
    <property type="entry name" value="DUF4042"/>
</dbReference>
<dbReference type="OrthoDB" id="422637at2759"/>
<dbReference type="AlphaFoldDB" id="A0A9P6TBM3"/>
<organism evidence="2 3">
    <name type="scientific">Cronartium quercuum f. sp. fusiforme G11</name>
    <dbReference type="NCBI Taxonomy" id="708437"/>
    <lineage>
        <taxon>Eukaryota</taxon>
        <taxon>Fungi</taxon>
        <taxon>Dikarya</taxon>
        <taxon>Basidiomycota</taxon>
        <taxon>Pucciniomycotina</taxon>
        <taxon>Pucciniomycetes</taxon>
        <taxon>Pucciniales</taxon>
        <taxon>Coleosporiaceae</taxon>
        <taxon>Cronartium</taxon>
    </lineage>
</organism>
<protein>
    <recommendedName>
        <fullName evidence="1">DUF4042 domain-containing protein</fullName>
    </recommendedName>
</protein>
<dbReference type="InterPro" id="IPR011989">
    <property type="entry name" value="ARM-like"/>
</dbReference>
<feature type="domain" description="DUF4042" evidence="1">
    <location>
        <begin position="219"/>
        <end position="380"/>
    </location>
</feature>
<dbReference type="EMBL" id="MU167261">
    <property type="protein sequence ID" value="KAG0146421.1"/>
    <property type="molecule type" value="Genomic_DNA"/>
</dbReference>
<gene>
    <name evidence="2" type="ORF">CROQUDRAFT_657399</name>
</gene>
<dbReference type="PANTHER" id="PTHR13366:SF0">
    <property type="entry name" value="HEAT REPEAT-CONTAINING PROTEIN 6"/>
    <property type="match status" value="1"/>
</dbReference>
<dbReference type="Proteomes" id="UP000886653">
    <property type="component" value="Unassembled WGS sequence"/>
</dbReference>
<dbReference type="Gene3D" id="1.25.10.10">
    <property type="entry name" value="Leucine-rich Repeat Variant"/>
    <property type="match status" value="1"/>
</dbReference>
<keyword evidence="3" id="KW-1185">Reference proteome</keyword>
<dbReference type="PANTHER" id="PTHR13366">
    <property type="entry name" value="MALARIA ANTIGEN-RELATED"/>
    <property type="match status" value="1"/>
</dbReference>
<evidence type="ECO:0000313" key="3">
    <source>
        <dbReference type="Proteomes" id="UP000886653"/>
    </source>
</evidence>
<reference evidence="2" key="1">
    <citation type="submission" date="2013-11" db="EMBL/GenBank/DDBJ databases">
        <title>Genome sequence of the fusiform rust pathogen reveals effectors for host alternation and coevolution with pine.</title>
        <authorList>
            <consortium name="DOE Joint Genome Institute"/>
            <person name="Smith K."/>
            <person name="Pendleton A."/>
            <person name="Kubisiak T."/>
            <person name="Anderson C."/>
            <person name="Salamov A."/>
            <person name="Aerts A."/>
            <person name="Riley R."/>
            <person name="Clum A."/>
            <person name="Lindquist E."/>
            <person name="Ence D."/>
            <person name="Campbell M."/>
            <person name="Kronenberg Z."/>
            <person name="Feau N."/>
            <person name="Dhillon B."/>
            <person name="Hamelin R."/>
            <person name="Burleigh J."/>
            <person name="Smith J."/>
            <person name="Yandell M."/>
            <person name="Nelson C."/>
            <person name="Grigoriev I."/>
            <person name="Davis J."/>
        </authorList>
    </citation>
    <scope>NUCLEOTIDE SEQUENCE</scope>
    <source>
        <strain evidence="2">G11</strain>
    </source>
</reference>
<accession>A0A9P6TBM3</accession>
<dbReference type="Pfam" id="PF13251">
    <property type="entry name" value="DUF4042"/>
    <property type="match status" value="1"/>
</dbReference>
<dbReference type="InterPro" id="IPR052107">
    <property type="entry name" value="HEAT6"/>
</dbReference>
<proteinExistence type="predicted"/>
<name>A0A9P6TBM3_9BASI</name>
<comment type="caution">
    <text evidence="2">The sequence shown here is derived from an EMBL/GenBank/DDBJ whole genome shotgun (WGS) entry which is preliminary data.</text>
</comment>
<sequence>MQSRSRLNRHEPELARLLERAIGTPSRGSDGLEEREDALRQLGLHFRTSHQWLESMPPNAASSMAAALVAHPQSVLAISRCLLQIISNSSPAVLKRQCSAIVNPIIASLSHLAPLQTKQILPSLTISYQLRILATMITKVGSSALIDLPAQVAHIRSCYQRPRFVQEPSFVSGKSSGAGWQQSTPCDTPRIPQNSVQSTDLYSSSNLDVGTIDEHSTQLRLDALALLKTIAELDPKALHSFWAQLLPAHKFPIHQTCTLVDIIEQDPEISVRIRACGVLRLMLTGAGPYLAVAEEHTTKVSFISLSAQIASITIELHDRLGALLCKQVTSHDLIKSLLEACVVIVSNSAYQRIKTPILEVVLKPIVVLLSNDDVRVIAKARSALRDIFNNTHSHRLIMMASSIVEQVVKLGCERVRSEVCEADLTDWWGLLAASLTYLDFKSAETVQILNLRSEFIEEPTTDDLSTAKLSFLSHLAIVYTGDEFDEIYLRWLRKRLRNGGLQALSDIISKTSEGVIGRVSEELRRDLLDVLDDIVAVRLVGLIVSKKIGKHPIEWLISVSVTILADLERLRQSESPNEKMNSTRSWTLANCAETLVVHKNTRQLGLLDLDFWLRSVAVSERLIKPPSQLDSQRINGVRICGVGVSELFRRASSVTDVELQSIVDCVESGTETLCKSLSDRMPKVQWNAVASLRQILMTVTEGPPALRSTVVYQITCNLCTCLKASESYKVRIQICLTFQIIPTLTALVFDVVRGTLKKLEADLASGTTIKKELDHAQRLHLEVCFKAWAIG</sequence>
<evidence type="ECO:0000313" key="2">
    <source>
        <dbReference type="EMBL" id="KAG0146421.1"/>
    </source>
</evidence>
<evidence type="ECO:0000259" key="1">
    <source>
        <dbReference type="Pfam" id="PF13251"/>
    </source>
</evidence>